<gene>
    <name evidence="1" type="ORF">SKAU_G00156960</name>
</gene>
<proteinExistence type="predicted"/>
<dbReference type="Proteomes" id="UP001152622">
    <property type="component" value="Chromosome 5"/>
</dbReference>
<name>A0A9Q1FHV6_SYNKA</name>
<reference evidence="1" key="1">
    <citation type="journal article" date="2023" name="Science">
        <title>Genome structures resolve the early diversification of teleost fishes.</title>
        <authorList>
            <person name="Parey E."/>
            <person name="Louis A."/>
            <person name="Montfort J."/>
            <person name="Bouchez O."/>
            <person name="Roques C."/>
            <person name="Iampietro C."/>
            <person name="Lluch J."/>
            <person name="Castinel A."/>
            <person name="Donnadieu C."/>
            <person name="Desvignes T."/>
            <person name="Floi Bucao C."/>
            <person name="Jouanno E."/>
            <person name="Wen M."/>
            <person name="Mejri S."/>
            <person name="Dirks R."/>
            <person name="Jansen H."/>
            <person name="Henkel C."/>
            <person name="Chen W.J."/>
            <person name="Zahm M."/>
            <person name="Cabau C."/>
            <person name="Klopp C."/>
            <person name="Thompson A.W."/>
            <person name="Robinson-Rechavi M."/>
            <person name="Braasch I."/>
            <person name="Lecointre G."/>
            <person name="Bobe J."/>
            <person name="Postlethwait J.H."/>
            <person name="Berthelot C."/>
            <person name="Roest Crollius H."/>
            <person name="Guiguen Y."/>
        </authorList>
    </citation>
    <scope>NUCLEOTIDE SEQUENCE</scope>
    <source>
        <strain evidence="1">WJC10195</strain>
    </source>
</reference>
<accession>A0A9Q1FHV6</accession>
<sequence>MILLDTVNADPRTRGLSSGLLWLPANSCLVKALPSTCAVIYPASAASCHATLTEIRSTLSGCRGRLLPELDSRGVRDNFTEVGKGNGGKGGEEGEGDLICQLRADAEMHSKLDLQRKVSGYVPHLSKISIRNSFSSSCPLEIPQHRLPSQQQPCVPPKDDVITSFLLLGLIRTVQFGVPSNMPAQKF</sequence>
<organism evidence="1 2">
    <name type="scientific">Synaphobranchus kaupii</name>
    <name type="common">Kaup's arrowtooth eel</name>
    <dbReference type="NCBI Taxonomy" id="118154"/>
    <lineage>
        <taxon>Eukaryota</taxon>
        <taxon>Metazoa</taxon>
        <taxon>Chordata</taxon>
        <taxon>Craniata</taxon>
        <taxon>Vertebrata</taxon>
        <taxon>Euteleostomi</taxon>
        <taxon>Actinopterygii</taxon>
        <taxon>Neopterygii</taxon>
        <taxon>Teleostei</taxon>
        <taxon>Anguilliformes</taxon>
        <taxon>Synaphobranchidae</taxon>
        <taxon>Synaphobranchus</taxon>
    </lineage>
</organism>
<keyword evidence="2" id="KW-1185">Reference proteome</keyword>
<evidence type="ECO:0000313" key="2">
    <source>
        <dbReference type="Proteomes" id="UP001152622"/>
    </source>
</evidence>
<evidence type="ECO:0000313" key="1">
    <source>
        <dbReference type="EMBL" id="KAJ8359171.1"/>
    </source>
</evidence>
<dbReference type="EMBL" id="JAINUF010000005">
    <property type="protein sequence ID" value="KAJ8359171.1"/>
    <property type="molecule type" value="Genomic_DNA"/>
</dbReference>
<dbReference type="AlphaFoldDB" id="A0A9Q1FHV6"/>
<comment type="caution">
    <text evidence="1">The sequence shown here is derived from an EMBL/GenBank/DDBJ whole genome shotgun (WGS) entry which is preliminary data.</text>
</comment>
<protein>
    <submittedName>
        <fullName evidence="1">Uncharacterized protein</fullName>
    </submittedName>
</protein>